<keyword evidence="4" id="KW-1185">Reference proteome</keyword>
<feature type="compositionally biased region" description="Basic and acidic residues" evidence="1">
    <location>
        <begin position="90"/>
        <end position="111"/>
    </location>
</feature>
<dbReference type="STRING" id="1798228.SAMN05216574_10261"/>
<dbReference type="EMBL" id="FOND01000002">
    <property type="protein sequence ID" value="SFE06046.1"/>
    <property type="molecule type" value="Genomic_DNA"/>
</dbReference>
<keyword evidence="2" id="KW-0812">Transmembrane</keyword>
<reference evidence="4" key="1">
    <citation type="submission" date="2016-10" db="EMBL/GenBank/DDBJ databases">
        <authorList>
            <person name="Varghese N."/>
            <person name="Submissions S."/>
        </authorList>
    </citation>
    <scope>NUCLEOTIDE SEQUENCE [LARGE SCALE GENOMIC DNA]</scope>
    <source>
        <strain evidence="4">DSM 46838</strain>
    </source>
</reference>
<keyword evidence="2" id="KW-0472">Membrane</keyword>
<dbReference type="RefSeq" id="WP_092195266.1">
    <property type="nucleotide sequence ID" value="NZ_FOND01000002.1"/>
</dbReference>
<evidence type="ECO:0000256" key="1">
    <source>
        <dbReference type="SAM" id="MobiDB-lite"/>
    </source>
</evidence>
<evidence type="ECO:0000313" key="4">
    <source>
        <dbReference type="Proteomes" id="UP000198589"/>
    </source>
</evidence>
<dbReference type="Proteomes" id="UP000198589">
    <property type="component" value="Unassembled WGS sequence"/>
</dbReference>
<gene>
    <name evidence="3" type="ORF">SAMN05216574_10261</name>
</gene>
<dbReference type="AlphaFoldDB" id="A0A1I1XF87"/>
<protein>
    <submittedName>
        <fullName evidence="3">Uncharacterized protein</fullName>
    </submittedName>
</protein>
<sequence>MSDHETSVLGRRLTDLADELAPSVDVMGHVDGARGRYRRARRVRITVTSAAVAVAVAAVGVPTAVGALAGPSSGEVARTAPATTGPSDEDAARAAEAEAAHAAAEDARDAAEGADQGADDHLAGDEAMRQAARSQVIAGALAARDPMLELRIGADRSCPSADGFLSAALGTDVRGADGSGLVDGCRWSPPGLALELSLLPGQTEENMVREVNSSVSLDGCHVQAMPSTVDVTPLTLCPAGTATVWTLRVPDSAGAGYWVLSVEEIPGSPPDAGVTGLLALVDLAAATW</sequence>
<proteinExistence type="predicted"/>
<evidence type="ECO:0000313" key="3">
    <source>
        <dbReference type="EMBL" id="SFE06046.1"/>
    </source>
</evidence>
<keyword evidence="2" id="KW-1133">Transmembrane helix</keyword>
<name>A0A1I1XF87_9ACTN</name>
<accession>A0A1I1XF87</accession>
<organism evidence="3 4">
    <name type="scientific">Blastococcus tunisiensis</name>
    <dbReference type="NCBI Taxonomy" id="1798228"/>
    <lineage>
        <taxon>Bacteria</taxon>
        <taxon>Bacillati</taxon>
        <taxon>Actinomycetota</taxon>
        <taxon>Actinomycetes</taxon>
        <taxon>Geodermatophilales</taxon>
        <taxon>Geodermatophilaceae</taxon>
        <taxon>Blastococcus</taxon>
    </lineage>
</organism>
<feature type="transmembrane region" description="Helical" evidence="2">
    <location>
        <begin position="45"/>
        <end position="69"/>
    </location>
</feature>
<evidence type="ECO:0000256" key="2">
    <source>
        <dbReference type="SAM" id="Phobius"/>
    </source>
</evidence>
<feature type="region of interest" description="Disordered" evidence="1">
    <location>
        <begin position="68"/>
        <end position="120"/>
    </location>
</feature>